<evidence type="ECO:0000313" key="2">
    <source>
        <dbReference type="Proteomes" id="UP000198639"/>
    </source>
</evidence>
<accession>A0A1I1T5F0</accession>
<name>A0A1I1T5F0_9BURK</name>
<reference evidence="2" key="1">
    <citation type="submission" date="2016-10" db="EMBL/GenBank/DDBJ databases">
        <authorList>
            <person name="Varghese N."/>
            <person name="Submissions S."/>
        </authorList>
    </citation>
    <scope>NUCLEOTIDE SEQUENCE [LARGE SCALE GENOMIC DNA]</scope>
    <source>
        <strain evidence="2">CGMCC 1.12041</strain>
    </source>
</reference>
<dbReference type="AlphaFoldDB" id="A0A1I1T5F0"/>
<gene>
    <name evidence="1" type="ORF">SAMN05216204_1284</name>
</gene>
<organism evidence="1 2">
    <name type="scientific">Massilia yuzhufengensis</name>
    <dbReference type="NCBI Taxonomy" id="1164594"/>
    <lineage>
        <taxon>Bacteria</taxon>
        <taxon>Pseudomonadati</taxon>
        <taxon>Pseudomonadota</taxon>
        <taxon>Betaproteobacteria</taxon>
        <taxon>Burkholderiales</taxon>
        <taxon>Oxalobacteraceae</taxon>
        <taxon>Telluria group</taxon>
        <taxon>Massilia</taxon>
    </lineage>
</organism>
<proteinExistence type="predicted"/>
<dbReference type="Proteomes" id="UP000198639">
    <property type="component" value="Unassembled WGS sequence"/>
</dbReference>
<sequence length="77" mass="8718">MSMTYEEYLDEVTTLIVEKYGASDAAAIRLVVAAQDKEFFVPHDEKPEMRTVERAHADARTLYQASPMARSAPIKKK</sequence>
<keyword evidence="2" id="KW-1185">Reference proteome</keyword>
<dbReference type="STRING" id="1164594.SAMN05216204_1284"/>
<protein>
    <submittedName>
        <fullName evidence="1">Uncharacterized protein</fullName>
    </submittedName>
</protein>
<dbReference type="EMBL" id="FOLD01000028">
    <property type="protein sequence ID" value="SFD53874.1"/>
    <property type="molecule type" value="Genomic_DNA"/>
</dbReference>
<evidence type="ECO:0000313" key="1">
    <source>
        <dbReference type="EMBL" id="SFD53874.1"/>
    </source>
</evidence>